<dbReference type="InterPro" id="IPR011528">
    <property type="entry name" value="NERD"/>
</dbReference>
<gene>
    <name evidence="3" type="ORF">CLORY_24960</name>
</gene>
<evidence type="ECO:0000256" key="1">
    <source>
        <dbReference type="SAM" id="Phobius"/>
    </source>
</evidence>
<feature type="domain" description="NERD" evidence="2">
    <location>
        <begin position="67"/>
        <end position="187"/>
    </location>
</feature>
<dbReference type="Proteomes" id="UP000190080">
    <property type="component" value="Unassembled WGS sequence"/>
</dbReference>
<keyword evidence="1" id="KW-0812">Transmembrane</keyword>
<comment type="caution">
    <text evidence="3">The sequence shown here is derived from an EMBL/GenBank/DDBJ whole genome shotgun (WGS) entry which is preliminary data.</text>
</comment>
<sequence length="239" mass="26898">MAKTVKKINHLKIDYIKYKIAGVISFTITFAALVSFIIFPPLVSLLALVTSAILGNVFLKKSHILKIGWKGEEKSLKVYSKLSDSYIVMSDVYVTVDGETSQIDHIIIGDNGVFVVETKNINGIIEGNENSNKIIQYKIGRGGGSYTKEHYNPVKQVSTHVYRVSKLFKQHRINTWVQGIVYFVNDEAEVKLHSNAIPVFSASKGGKQEILTYITKYKNRTGTLSIIEKEKIQKCLLKR</sequence>
<keyword evidence="4" id="KW-1185">Reference proteome</keyword>
<dbReference type="AlphaFoldDB" id="A0A1V4ILP2"/>
<evidence type="ECO:0000313" key="3">
    <source>
        <dbReference type="EMBL" id="OPJ60948.1"/>
    </source>
</evidence>
<dbReference type="EMBL" id="MZGV01000026">
    <property type="protein sequence ID" value="OPJ60948.1"/>
    <property type="molecule type" value="Genomic_DNA"/>
</dbReference>
<dbReference type="STRING" id="1450648.CLORY_24960"/>
<name>A0A1V4ILP2_9CLOT</name>
<evidence type="ECO:0000259" key="2">
    <source>
        <dbReference type="PROSITE" id="PS50965"/>
    </source>
</evidence>
<protein>
    <submittedName>
        <fullName evidence="3">Nuclease-related domain protein</fullName>
    </submittedName>
</protein>
<keyword evidence="1" id="KW-1133">Transmembrane helix</keyword>
<proteinExistence type="predicted"/>
<reference evidence="3 4" key="1">
    <citation type="submission" date="2017-03" db="EMBL/GenBank/DDBJ databases">
        <title>Genome sequence of Clostridium oryzae DSM 28571.</title>
        <authorList>
            <person name="Poehlein A."/>
            <person name="Daniel R."/>
        </authorList>
    </citation>
    <scope>NUCLEOTIDE SEQUENCE [LARGE SCALE GENOMIC DNA]</scope>
    <source>
        <strain evidence="3 4">DSM 28571</strain>
    </source>
</reference>
<dbReference type="OrthoDB" id="9813328at2"/>
<organism evidence="3 4">
    <name type="scientific">Clostridium oryzae</name>
    <dbReference type="NCBI Taxonomy" id="1450648"/>
    <lineage>
        <taxon>Bacteria</taxon>
        <taxon>Bacillati</taxon>
        <taxon>Bacillota</taxon>
        <taxon>Clostridia</taxon>
        <taxon>Eubacteriales</taxon>
        <taxon>Clostridiaceae</taxon>
        <taxon>Clostridium</taxon>
    </lineage>
</organism>
<dbReference type="RefSeq" id="WP_079424915.1">
    <property type="nucleotide sequence ID" value="NZ_MZGV01000026.1"/>
</dbReference>
<dbReference type="PROSITE" id="PS50965">
    <property type="entry name" value="NERD"/>
    <property type="match status" value="1"/>
</dbReference>
<feature type="transmembrane region" description="Helical" evidence="1">
    <location>
        <begin position="20"/>
        <end position="37"/>
    </location>
</feature>
<accession>A0A1V4ILP2</accession>
<dbReference type="Pfam" id="PF08378">
    <property type="entry name" value="NERD"/>
    <property type="match status" value="1"/>
</dbReference>
<evidence type="ECO:0000313" key="4">
    <source>
        <dbReference type="Proteomes" id="UP000190080"/>
    </source>
</evidence>
<keyword evidence="1" id="KW-0472">Membrane</keyword>